<keyword evidence="2" id="KW-0808">Transferase</keyword>
<dbReference type="PANTHER" id="PTHR43712">
    <property type="entry name" value="PUTATIVE (AFU_ORTHOLOGUE AFUA_4G14580)-RELATED"/>
    <property type="match status" value="1"/>
</dbReference>
<dbReference type="SUPFAM" id="SSF53335">
    <property type="entry name" value="S-adenosyl-L-methionine-dependent methyltransferases"/>
    <property type="match status" value="1"/>
</dbReference>
<dbReference type="PROSITE" id="PS51683">
    <property type="entry name" value="SAM_OMT_II"/>
    <property type="match status" value="1"/>
</dbReference>
<dbReference type="EMBL" id="ML978122">
    <property type="protein sequence ID" value="KAF2103469.1"/>
    <property type="molecule type" value="Genomic_DNA"/>
</dbReference>
<dbReference type="InterPro" id="IPR029063">
    <property type="entry name" value="SAM-dependent_MTases_sf"/>
</dbReference>
<name>A0A9P4ILR3_9PEZI</name>
<dbReference type="InterPro" id="IPR001077">
    <property type="entry name" value="COMT_C"/>
</dbReference>
<proteinExistence type="predicted"/>
<evidence type="ECO:0000256" key="3">
    <source>
        <dbReference type="ARBA" id="ARBA00022691"/>
    </source>
</evidence>
<dbReference type="AlphaFoldDB" id="A0A9P4ILR3"/>
<dbReference type="SUPFAM" id="SSF46785">
    <property type="entry name" value="Winged helix' DNA-binding domain"/>
    <property type="match status" value="1"/>
</dbReference>
<organism evidence="5 6">
    <name type="scientific">Rhizodiscina lignyota</name>
    <dbReference type="NCBI Taxonomy" id="1504668"/>
    <lineage>
        <taxon>Eukaryota</taxon>
        <taxon>Fungi</taxon>
        <taxon>Dikarya</taxon>
        <taxon>Ascomycota</taxon>
        <taxon>Pezizomycotina</taxon>
        <taxon>Dothideomycetes</taxon>
        <taxon>Pleosporomycetidae</taxon>
        <taxon>Aulographales</taxon>
        <taxon>Rhizodiscinaceae</taxon>
        <taxon>Rhizodiscina</taxon>
    </lineage>
</organism>
<dbReference type="PANTHER" id="PTHR43712:SF1">
    <property type="entry name" value="HYPOTHETICAL O-METHYLTRANSFERASE (EUROFUNG)-RELATED"/>
    <property type="match status" value="1"/>
</dbReference>
<dbReference type="Gene3D" id="3.40.50.150">
    <property type="entry name" value="Vaccinia Virus protein VP39"/>
    <property type="match status" value="1"/>
</dbReference>
<dbReference type="InterPro" id="IPR016461">
    <property type="entry name" value="COMT-like"/>
</dbReference>
<sequence>MDPVTSSSNDPMVLIRTFEDLFGQLKSFNSTYGRDPRGVDDETRKELLEACRKASAVLETPFETMQRVNYSPFTLIVLRVATGYGILNFLDEARLSGVPCKVVHLAKETGIEHGVLVALLDRLCSEFIVREVSPDEYMGTAICKDLATPEMIDAFATFHDLLLPVWSQLYKSLAPGETRTGWEIAHNTEIQPYQWWESHPEDGALLHRYFTAQFKDLPSWLDGIDFAIGFAKGASSEDVLLVDVGGGNGQESELLRSKFPDCLGRVILQDLPAVLERAPELKRIEKMAHDYFTEQPVHGARVYYFRQIFHNNSDENCIAILSNHRPAMTSHSVILIDEKVLPDVTDASQLYTSALSLNMSINFRGLERKKRQWLKLMEAADFEIRDMRRYTAFGDCIISVVPRTANTQA</sequence>
<evidence type="ECO:0000256" key="2">
    <source>
        <dbReference type="ARBA" id="ARBA00022679"/>
    </source>
</evidence>
<dbReference type="Pfam" id="PF00891">
    <property type="entry name" value="Methyltransf_2"/>
    <property type="match status" value="1"/>
</dbReference>
<dbReference type="Gene3D" id="1.10.10.10">
    <property type="entry name" value="Winged helix-like DNA-binding domain superfamily/Winged helix DNA-binding domain"/>
    <property type="match status" value="1"/>
</dbReference>
<dbReference type="InterPro" id="IPR036390">
    <property type="entry name" value="WH_DNA-bd_sf"/>
</dbReference>
<dbReference type="GO" id="GO:0008171">
    <property type="term" value="F:O-methyltransferase activity"/>
    <property type="evidence" value="ECO:0007669"/>
    <property type="project" value="InterPro"/>
</dbReference>
<dbReference type="OrthoDB" id="2410195at2759"/>
<dbReference type="InterPro" id="IPR036388">
    <property type="entry name" value="WH-like_DNA-bd_sf"/>
</dbReference>
<dbReference type="Proteomes" id="UP000799772">
    <property type="component" value="Unassembled WGS sequence"/>
</dbReference>
<evidence type="ECO:0000259" key="4">
    <source>
        <dbReference type="Pfam" id="PF00891"/>
    </source>
</evidence>
<feature type="domain" description="O-methyltransferase C-terminal" evidence="4">
    <location>
        <begin position="240"/>
        <end position="382"/>
    </location>
</feature>
<keyword evidence="1" id="KW-0489">Methyltransferase</keyword>
<accession>A0A9P4ILR3</accession>
<keyword evidence="6" id="KW-1185">Reference proteome</keyword>
<dbReference type="GO" id="GO:0032259">
    <property type="term" value="P:methylation"/>
    <property type="evidence" value="ECO:0007669"/>
    <property type="project" value="UniProtKB-KW"/>
</dbReference>
<protein>
    <submittedName>
        <fullName evidence="5">O-methyltransferase</fullName>
    </submittedName>
</protein>
<reference evidence="5" key="1">
    <citation type="journal article" date="2020" name="Stud. Mycol.">
        <title>101 Dothideomycetes genomes: a test case for predicting lifestyles and emergence of pathogens.</title>
        <authorList>
            <person name="Haridas S."/>
            <person name="Albert R."/>
            <person name="Binder M."/>
            <person name="Bloem J."/>
            <person name="Labutti K."/>
            <person name="Salamov A."/>
            <person name="Andreopoulos B."/>
            <person name="Baker S."/>
            <person name="Barry K."/>
            <person name="Bills G."/>
            <person name="Bluhm B."/>
            <person name="Cannon C."/>
            <person name="Castanera R."/>
            <person name="Culley D."/>
            <person name="Daum C."/>
            <person name="Ezra D."/>
            <person name="Gonzalez J."/>
            <person name="Henrissat B."/>
            <person name="Kuo A."/>
            <person name="Liang C."/>
            <person name="Lipzen A."/>
            <person name="Lutzoni F."/>
            <person name="Magnuson J."/>
            <person name="Mondo S."/>
            <person name="Nolan M."/>
            <person name="Ohm R."/>
            <person name="Pangilinan J."/>
            <person name="Park H.-J."/>
            <person name="Ramirez L."/>
            <person name="Alfaro M."/>
            <person name="Sun H."/>
            <person name="Tritt A."/>
            <person name="Yoshinaga Y."/>
            <person name="Zwiers L.-H."/>
            <person name="Turgeon B."/>
            <person name="Goodwin S."/>
            <person name="Spatafora J."/>
            <person name="Crous P."/>
            <person name="Grigoriev I."/>
        </authorList>
    </citation>
    <scope>NUCLEOTIDE SEQUENCE</scope>
    <source>
        <strain evidence="5">CBS 133067</strain>
    </source>
</reference>
<evidence type="ECO:0000313" key="6">
    <source>
        <dbReference type="Proteomes" id="UP000799772"/>
    </source>
</evidence>
<comment type="caution">
    <text evidence="5">The sequence shown here is derived from an EMBL/GenBank/DDBJ whole genome shotgun (WGS) entry which is preliminary data.</text>
</comment>
<evidence type="ECO:0000256" key="1">
    <source>
        <dbReference type="ARBA" id="ARBA00022603"/>
    </source>
</evidence>
<evidence type="ECO:0000313" key="5">
    <source>
        <dbReference type="EMBL" id="KAF2103469.1"/>
    </source>
</evidence>
<keyword evidence="3" id="KW-0949">S-adenosyl-L-methionine</keyword>
<gene>
    <name evidence="5" type="ORF">NA57DRAFT_72444</name>
</gene>